<keyword evidence="2" id="KW-1185">Reference proteome</keyword>
<sequence length="349" mass="38768">MHARASKDERYLPYVAGVKSAKPVHDKAESDVAWINASSRDEMGLVPTHGPRSLCPVPLTATVHIKISSRSFWVAVLTVSTPAYSLDKSSVNSPPPPDFAAETMAESIEEFFTDDRLTNNNLRDSAVYIQSYLKRKASIQSTIQSIIATVSNASLSELLDECIVRAAEQLPETHAALVELVMQLRSQQQQHSSDQCATDLDNALVISLGQRWTDYGDPNPQDAWKEQARAEWTNLNHFSALLFLAGIERLSSFGKQTLQMTLKRGSWRVNWEGQENTSDSIVALEGHAVAAAHWIVVSGSQLYNQCNDVQREFTTLQTNLNWILEQDGLNEGIKTQLQEAKTIMDTILA</sequence>
<reference evidence="1" key="1">
    <citation type="submission" date="2022-11" db="EMBL/GenBank/DDBJ databases">
        <title>Genome Sequence of Boeremia exigua.</title>
        <authorList>
            <person name="Buettner E."/>
        </authorList>
    </citation>
    <scope>NUCLEOTIDE SEQUENCE</scope>
    <source>
        <strain evidence="1">CU02</strain>
    </source>
</reference>
<organism evidence="1 2">
    <name type="scientific">Boeremia exigua</name>
    <dbReference type="NCBI Taxonomy" id="749465"/>
    <lineage>
        <taxon>Eukaryota</taxon>
        <taxon>Fungi</taxon>
        <taxon>Dikarya</taxon>
        <taxon>Ascomycota</taxon>
        <taxon>Pezizomycotina</taxon>
        <taxon>Dothideomycetes</taxon>
        <taxon>Pleosporomycetidae</taxon>
        <taxon>Pleosporales</taxon>
        <taxon>Pleosporineae</taxon>
        <taxon>Didymellaceae</taxon>
        <taxon>Boeremia</taxon>
    </lineage>
</organism>
<dbReference type="EMBL" id="JAPHNI010000136">
    <property type="protein sequence ID" value="KAJ8115497.1"/>
    <property type="molecule type" value="Genomic_DNA"/>
</dbReference>
<accession>A0ACC2IK71</accession>
<protein>
    <submittedName>
        <fullName evidence="1">Uncharacterized protein</fullName>
    </submittedName>
</protein>
<evidence type="ECO:0000313" key="1">
    <source>
        <dbReference type="EMBL" id="KAJ8115497.1"/>
    </source>
</evidence>
<comment type="caution">
    <text evidence="1">The sequence shown here is derived from an EMBL/GenBank/DDBJ whole genome shotgun (WGS) entry which is preliminary data.</text>
</comment>
<dbReference type="Proteomes" id="UP001153331">
    <property type="component" value="Unassembled WGS sequence"/>
</dbReference>
<gene>
    <name evidence="1" type="ORF">OPT61_g2864</name>
</gene>
<evidence type="ECO:0000313" key="2">
    <source>
        <dbReference type="Proteomes" id="UP001153331"/>
    </source>
</evidence>
<name>A0ACC2IK71_9PLEO</name>
<proteinExistence type="predicted"/>